<comment type="caution">
    <text evidence="1">The sequence shown here is derived from an EMBL/GenBank/DDBJ whole genome shotgun (WGS) entry which is preliminary data.</text>
</comment>
<dbReference type="HOGENOM" id="CLU_828387_0_0_7"/>
<dbReference type="RefSeq" id="WP_023928831.1">
    <property type="nucleotide sequence ID" value="NZ_KI669456.1"/>
</dbReference>
<protein>
    <recommendedName>
        <fullName evidence="3">Autotransporter domain-containing protein</fullName>
    </recommendedName>
</protein>
<name>V8C675_9HELI</name>
<evidence type="ECO:0000313" key="1">
    <source>
        <dbReference type="EMBL" id="ETD22256.1"/>
    </source>
</evidence>
<dbReference type="PATRIC" id="fig|1357400.3.peg.2688"/>
<accession>V8C675</accession>
<gene>
    <name evidence="1" type="ORF">HMPREF2086_01987</name>
</gene>
<dbReference type="Proteomes" id="UP000018731">
    <property type="component" value="Unassembled WGS sequence"/>
</dbReference>
<dbReference type="OrthoDB" id="5322504at2"/>
<evidence type="ECO:0008006" key="3">
    <source>
        <dbReference type="Google" id="ProtNLM"/>
    </source>
</evidence>
<reference evidence="1 2" key="1">
    <citation type="journal article" date="2014" name="Genome Announc.">
        <title>Draft genome sequences of six enterohepatic helicobacter species isolated from humans and one from rhesus macaques.</title>
        <authorList>
            <person name="Shen Z."/>
            <person name="Sheh A."/>
            <person name="Young S.K."/>
            <person name="Abouelliel A."/>
            <person name="Ward D.V."/>
            <person name="Earl A.M."/>
            <person name="Fox J.G."/>
        </authorList>
    </citation>
    <scope>NUCLEOTIDE SEQUENCE [LARGE SCALE GENOMIC DNA]</scope>
    <source>
        <strain evidence="1 2">MIT 99-5501</strain>
    </source>
</reference>
<dbReference type="EMBL" id="AZJI01000010">
    <property type="protein sequence ID" value="ETD22256.1"/>
    <property type="molecule type" value="Genomic_DNA"/>
</dbReference>
<evidence type="ECO:0000313" key="2">
    <source>
        <dbReference type="Proteomes" id="UP000018731"/>
    </source>
</evidence>
<organism evidence="1 2">
    <name type="scientific">Helicobacter macacae MIT 99-5501</name>
    <dbReference type="NCBI Taxonomy" id="1357400"/>
    <lineage>
        <taxon>Bacteria</taxon>
        <taxon>Pseudomonadati</taxon>
        <taxon>Campylobacterota</taxon>
        <taxon>Epsilonproteobacteria</taxon>
        <taxon>Campylobacterales</taxon>
        <taxon>Helicobacteraceae</taxon>
        <taxon>Helicobacter</taxon>
    </lineage>
</organism>
<keyword evidence="2" id="KW-1185">Reference proteome</keyword>
<dbReference type="AlphaFoldDB" id="V8C675"/>
<proteinExistence type="predicted"/>
<sequence>MRYLLGIFLVFFVLLSYLNADNNADNANNSNDKLTTQNTQAVQAVQTTQSLQSTQTLAAQLQDNTQSRAFGTDLEPYPRSLGLGYTHSFMQADSFSISTVGLALQYTRSAPKYRGIYQLHFSHSQLSPTHSTKQATQNIAQEALHIGLFSAFDIGFANSEKGGVLLGVEGGIGSGIASQANNAFDESSLLLNADIGYVLKLGSFRASLQNLLIYPYLRIEQYIFLPHSKLSEDRFDYGLNGILGVKFIGDFRRIDWWVNIGLLSDFNCSGNGIGVLGDNSIIYDKDGISNGFLSDIGLNLLNNHTFALQARLSLNYALNYYELNIKGSLVGVWQF</sequence>